<gene>
    <name evidence="2" type="ORF">CSUI_005680</name>
</gene>
<accession>A0A2C6KW75</accession>
<dbReference type="AlphaFoldDB" id="A0A2C6KW75"/>
<proteinExistence type="predicted"/>
<evidence type="ECO:0000313" key="2">
    <source>
        <dbReference type="EMBL" id="PHJ20478.1"/>
    </source>
</evidence>
<dbReference type="Proteomes" id="UP000221165">
    <property type="component" value="Unassembled WGS sequence"/>
</dbReference>
<dbReference type="VEuPathDB" id="ToxoDB:CSUI_005680"/>
<evidence type="ECO:0000256" key="1">
    <source>
        <dbReference type="SAM" id="MobiDB-lite"/>
    </source>
</evidence>
<keyword evidence="3" id="KW-1185">Reference proteome</keyword>
<organism evidence="2 3">
    <name type="scientific">Cystoisospora suis</name>
    <dbReference type="NCBI Taxonomy" id="483139"/>
    <lineage>
        <taxon>Eukaryota</taxon>
        <taxon>Sar</taxon>
        <taxon>Alveolata</taxon>
        <taxon>Apicomplexa</taxon>
        <taxon>Conoidasida</taxon>
        <taxon>Coccidia</taxon>
        <taxon>Eucoccidiorida</taxon>
        <taxon>Eimeriorina</taxon>
        <taxon>Sarcocystidae</taxon>
        <taxon>Cystoisospora</taxon>
    </lineage>
</organism>
<protein>
    <submittedName>
        <fullName evidence="2">Uncharacterized protein</fullName>
    </submittedName>
</protein>
<feature type="compositionally biased region" description="Basic and acidic residues" evidence="1">
    <location>
        <begin position="21"/>
        <end position="42"/>
    </location>
</feature>
<feature type="compositionally biased region" description="Polar residues" evidence="1">
    <location>
        <begin position="45"/>
        <end position="54"/>
    </location>
</feature>
<comment type="caution">
    <text evidence="2">The sequence shown here is derived from an EMBL/GenBank/DDBJ whole genome shotgun (WGS) entry which is preliminary data.</text>
</comment>
<feature type="compositionally biased region" description="Basic and acidic residues" evidence="1">
    <location>
        <begin position="1"/>
        <end position="11"/>
    </location>
</feature>
<dbReference type="EMBL" id="MIGC01002743">
    <property type="protein sequence ID" value="PHJ20478.1"/>
    <property type="molecule type" value="Genomic_DNA"/>
</dbReference>
<sequence length="78" mass="8640">GEHEGRGEAHKGAAKVQSPVRKGDKEDKEGRILDNDLSREETASFPEQENTLSSPGADAFCICWRRALDRTTAQQEVE</sequence>
<reference evidence="2 3" key="1">
    <citation type="journal article" date="2017" name="Int. J. Parasitol.">
        <title>The genome of the protozoan parasite Cystoisospora suis and a reverse vaccinology approach to identify vaccine candidates.</title>
        <authorList>
            <person name="Palmieri N."/>
            <person name="Shrestha A."/>
            <person name="Ruttkowski B."/>
            <person name="Beck T."/>
            <person name="Vogl C."/>
            <person name="Tomley F."/>
            <person name="Blake D.P."/>
            <person name="Joachim A."/>
        </authorList>
    </citation>
    <scope>NUCLEOTIDE SEQUENCE [LARGE SCALE GENOMIC DNA]</scope>
    <source>
        <strain evidence="2 3">Wien I</strain>
    </source>
</reference>
<name>A0A2C6KW75_9APIC</name>
<feature type="non-terminal residue" evidence="2">
    <location>
        <position position="1"/>
    </location>
</feature>
<dbReference type="GeneID" id="94429061"/>
<feature type="region of interest" description="Disordered" evidence="1">
    <location>
        <begin position="1"/>
        <end position="56"/>
    </location>
</feature>
<evidence type="ECO:0000313" key="3">
    <source>
        <dbReference type="Proteomes" id="UP000221165"/>
    </source>
</evidence>
<dbReference type="RefSeq" id="XP_067922166.1">
    <property type="nucleotide sequence ID" value="XM_068065850.1"/>
</dbReference>